<name>D6STL0_9BACT</name>
<evidence type="ECO:0008006" key="3">
    <source>
        <dbReference type="Google" id="ProtNLM"/>
    </source>
</evidence>
<dbReference type="eggNOG" id="ENOG50332M2">
    <property type="taxonomic scope" value="Bacteria"/>
</dbReference>
<comment type="caution">
    <text evidence="1">The sequence shown here is derived from an EMBL/GenBank/DDBJ whole genome shotgun (WGS) entry which is preliminary data.</text>
</comment>
<sequence length="231" mass="27381">MQLFYRQKMRRHDKLCSDILSSLNMRVNPRDIRYFAKYRPWQRKLRFLEKIGLKSIYHFIRNDKKIIITGGLKPRLFSEHFKYIFLKELWDNNLDYTCTKRFKLFKDRIDAGKEIVMPVKGYRLKNLEDLESYFQDYVRLLESMSAEGFLAQKSNDELLVIIGEKGELIKTSRGRHRLAAAQITGIESIPVRVRHIHQSWVEMQKAGRAGKEGLAEDIALSMQKVREMYSS</sequence>
<dbReference type="Proteomes" id="UP000005496">
    <property type="component" value="Unassembled WGS sequence"/>
</dbReference>
<proteinExistence type="predicted"/>
<dbReference type="RefSeq" id="WP_008871375.1">
    <property type="nucleotide sequence ID" value="NZ_ACJN02000003.1"/>
</dbReference>
<accession>D6STL0</accession>
<evidence type="ECO:0000313" key="1">
    <source>
        <dbReference type="EMBL" id="EFI34026.1"/>
    </source>
</evidence>
<keyword evidence="2" id="KW-1185">Reference proteome</keyword>
<dbReference type="OrthoDB" id="7348468at2"/>
<organism evidence="1 2">
    <name type="scientific">Desulfonatronospira thiodismutans ASO3-1</name>
    <dbReference type="NCBI Taxonomy" id="555779"/>
    <lineage>
        <taxon>Bacteria</taxon>
        <taxon>Pseudomonadati</taxon>
        <taxon>Thermodesulfobacteriota</taxon>
        <taxon>Desulfovibrionia</taxon>
        <taxon>Desulfovibrionales</taxon>
        <taxon>Desulfonatronovibrionaceae</taxon>
        <taxon>Desulfonatronospira</taxon>
    </lineage>
</organism>
<dbReference type="EMBL" id="ACJN02000003">
    <property type="protein sequence ID" value="EFI34026.1"/>
    <property type="molecule type" value="Genomic_DNA"/>
</dbReference>
<gene>
    <name evidence="1" type="ORF">Dthio_PD1365</name>
</gene>
<dbReference type="AlphaFoldDB" id="D6STL0"/>
<protein>
    <recommendedName>
        <fullName evidence="3">ParB/Sulfiredoxin domain-containing protein</fullName>
    </recommendedName>
</protein>
<reference evidence="1" key="1">
    <citation type="submission" date="2010-05" db="EMBL/GenBank/DDBJ databases">
        <title>The draft genome of Desulfonatronospira thiodismutans ASO3-1.</title>
        <authorList>
            <consortium name="US DOE Joint Genome Institute (JGI-PGF)"/>
            <person name="Lucas S."/>
            <person name="Copeland A."/>
            <person name="Lapidus A."/>
            <person name="Cheng J.-F."/>
            <person name="Bruce D."/>
            <person name="Goodwin L."/>
            <person name="Pitluck S."/>
            <person name="Chertkov O."/>
            <person name="Brettin T."/>
            <person name="Detter J.C."/>
            <person name="Han C."/>
            <person name="Land M.L."/>
            <person name="Hauser L."/>
            <person name="Kyrpides N."/>
            <person name="Mikhailova N."/>
            <person name="Muyzer G."/>
            <person name="Woyke T."/>
        </authorList>
    </citation>
    <scope>NUCLEOTIDE SEQUENCE [LARGE SCALE GENOMIC DNA]</scope>
    <source>
        <strain evidence="1">ASO3-1</strain>
    </source>
</reference>
<evidence type="ECO:0000313" key="2">
    <source>
        <dbReference type="Proteomes" id="UP000005496"/>
    </source>
</evidence>